<dbReference type="AlphaFoldDB" id="A0A3T0UTU0"/>
<dbReference type="RefSeq" id="WP_124137437.1">
    <property type="nucleotide sequence ID" value="NZ_CP034579.1"/>
</dbReference>
<dbReference type="EMBL" id="CP034579">
    <property type="protein sequence ID" value="AZZ79443.1"/>
    <property type="molecule type" value="Genomic_DNA"/>
</dbReference>
<sequence length="335" mass="38059">MNNIIKNIRHSVTIKEFASVYDYKADIFNTVSISISKADLIRYAISVGEFSNTRLDRKGINFYSSFVEMAFYSKKNRFIKGNSYDHAETSIKATISFLIGMVSAKCIAEKKYQIGYLFHLKDPQITKCKGGKQPDFFGISKNNSYIIEAKGTDRAKVNNTTVDHAKTQTKSISQIDLQHSNNITSYTSFEKHVITSSYPGNQFIISDIDPDGKSGDIKITINTDKGYVKHYKSLYNFLRDNETSETTRNGLDFVVVMTDIGEIGIEKEIYCILKEYDSLFSDDEFLNSSEGLNQEEIYISSRIKDIGYTEKYIKAMENQEGISLGYDGIVIFLKE</sequence>
<name>A0A3T0UTU0_LACLL</name>
<organism evidence="1 2">
    <name type="scientific">Lactococcus lactis subsp. lactis</name>
    <name type="common">Streptococcus lactis</name>
    <dbReference type="NCBI Taxonomy" id="1360"/>
    <lineage>
        <taxon>Bacteria</taxon>
        <taxon>Bacillati</taxon>
        <taxon>Bacillota</taxon>
        <taxon>Bacilli</taxon>
        <taxon>Lactobacillales</taxon>
        <taxon>Streptococcaceae</taxon>
        <taxon>Lactococcus</taxon>
    </lineage>
</organism>
<gene>
    <name evidence="1" type="ORF">LLUC06_pD06</name>
</gene>
<evidence type="ECO:0000313" key="2">
    <source>
        <dbReference type="Proteomes" id="UP000192095"/>
    </source>
</evidence>
<reference evidence="1 2" key="1">
    <citation type="submission" date="2018-12" db="EMBL/GenBank/DDBJ databases">
        <title>Assessing the functional activity and genetic diversity of lactococcal prophages.</title>
        <authorList>
            <person name="Kelleher P."/>
            <person name="Mahony J."/>
            <person name="van Sinderen D."/>
        </authorList>
    </citation>
    <scope>NUCLEOTIDE SEQUENCE [LARGE SCALE GENOMIC DNA]</scope>
    <source>
        <strain evidence="1 2">UC06</strain>
        <plasmid evidence="2">puc06d</plasmid>
    </source>
</reference>
<keyword evidence="1" id="KW-0614">Plasmid</keyword>
<protein>
    <submittedName>
        <fullName evidence="1">Uncharacterized protein</fullName>
    </submittedName>
</protein>
<geneLocation type="plasmid" evidence="2">
    <name>puc06d</name>
</geneLocation>
<accession>A0A3T0UTU0</accession>
<proteinExistence type="predicted"/>
<evidence type="ECO:0000313" key="1">
    <source>
        <dbReference type="EMBL" id="AZZ79443.1"/>
    </source>
</evidence>
<dbReference type="Proteomes" id="UP000192095">
    <property type="component" value="Plasmid puc06d"/>
</dbReference>